<dbReference type="Proteomes" id="UP000294616">
    <property type="component" value="Unassembled WGS sequence"/>
</dbReference>
<dbReference type="GO" id="GO:0004177">
    <property type="term" value="F:aminopeptidase activity"/>
    <property type="evidence" value="ECO:0007669"/>
    <property type="project" value="UniProtKB-KW"/>
</dbReference>
<feature type="domain" description="Peptidase M28" evidence="8">
    <location>
        <begin position="301"/>
        <end position="514"/>
    </location>
</feature>
<dbReference type="AlphaFoldDB" id="A0A4R1M1C5"/>
<keyword evidence="9" id="KW-0121">Carboxypeptidase</keyword>
<keyword evidence="4 7" id="KW-0732">Signal</keyword>
<keyword evidence="3" id="KW-0479">Metal-binding</keyword>
<keyword evidence="6" id="KW-0862">Zinc</keyword>
<dbReference type="GO" id="GO:0008235">
    <property type="term" value="F:metalloexopeptidase activity"/>
    <property type="evidence" value="ECO:0007669"/>
    <property type="project" value="InterPro"/>
</dbReference>
<keyword evidence="10" id="KW-1185">Reference proteome</keyword>
<dbReference type="Pfam" id="PF04389">
    <property type="entry name" value="Peptidase_M28"/>
    <property type="match status" value="1"/>
</dbReference>
<keyword evidence="2" id="KW-0645">Protease</keyword>
<dbReference type="PROSITE" id="PS51257">
    <property type="entry name" value="PROKAR_LIPOPROTEIN"/>
    <property type="match status" value="1"/>
</dbReference>
<evidence type="ECO:0000259" key="8">
    <source>
        <dbReference type="Pfam" id="PF04389"/>
    </source>
</evidence>
<dbReference type="PANTHER" id="PTHR12147:SF56">
    <property type="entry name" value="AMINOPEPTIDASE YDR415C-RELATED"/>
    <property type="match status" value="1"/>
</dbReference>
<dbReference type="OrthoDB" id="9764939at2"/>
<dbReference type="SUPFAM" id="SSF53187">
    <property type="entry name" value="Zn-dependent exopeptidases"/>
    <property type="match status" value="1"/>
</dbReference>
<proteinExistence type="predicted"/>
<reference evidence="9 10" key="1">
    <citation type="submission" date="2019-03" db="EMBL/GenBank/DDBJ databases">
        <title>Genomic Encyclopedia of Archaeal and Bacterial Type Strains, Phase II (KMG-II): from individual species to whole genera.</title>
        <authorList>
            <person name="Goeker M."/>
        </authorList>
    </citation>
    <scope>NUCLEOTIDE SEQUENCE [LARGE SCALE GENOMIC DNA]</scope>
    <source>
        <strain evidence="9 10">DSM 22554</strain>
    </source>
</reference>
<feature type="chain" id="PRO_5020876577" evidence="7">
    <location>
        <begin position="18"/>
        <end position="546"/>
    </location>
</feature>
<evidence type="ECO:0000256" key="1">
    <source>
        <dbReference type="ARBA" id="ARBA00022438"/>
    </source>
</evidence>
<gene>
    <name evidence="9" type="ORF">C8N28_1960</name>
</gene>
<dbReference type="RefSeq" id="WP_132224279.1">
    <property type="nucleotide sequence ID" value="NZ_SMGO01000002.1"/>
</dbReference>
<keyword evidence="1" id="KW-0031">Aminopeptidase</keyword>
<evidence type="ECO:0000313" key="10">
    <source>
        <dbReference type="Proteomes" id="UP000294616"/>
    </source>
</evidence>
<dbReference type="EMBL" id="SMGO01000002">
    <property type="protein sequence ID" value="TCK83359.1"/>
    <property type="molecule type" value="Genomic_DNA"/>
</dbReference>
<dbReference type="InterPro" id="IPR045175">
    <property type="entry name" value="M28_fam"/>
</dbReference>
<evidence type="ECO:0000256" key="4">
    <source>
        <dbReference type="ARBA" id="ARBA00022729"/>
    </source>
</evidence>
<dbReference type="InterPro" id="IPR046450">
    <property type="entry name" value="PA_dom_sf"/>
</dbReference>
<dbReference type="GO" id="GO:0046872">
    <property type="term" value="F:metal ion binding"/>
    <property type="evidence" value="ECO:0007669"/>
    <property type="project" value="UniProtKB-KW"/>
</dbReference>
<dbReference type="GO" id="GO:0004180">
    <property type="term" value="F:carboxypeptidase activity"/>
    <property type="evidence" value="ECO:0007669"/>
    <property type="project" value="UniProtKB-KW"/>
</dbReference>
<evidence type="ECO:0000256" key="5">
    <source>
        <dbReference type="ARBA" id="ARBA00022801"/>
    </source>
</evidence>
<evidence type="ECO:0000256" key="6">
    <source>
        <dbReference type="ARBA" id="ARBA00022833"/>
    </source>
</evidence>
<dbReference type="GO" id="GO:0006508">
    <property type="term" value="P:proteolysis"/>
    <property type="evidence" value="ECO:0007669"/>
    <property type="project" value="UniProtKB-KW"/>
</dbReference>
<accession>A0A4R1M1C5</accession>
<protein>
    <submittedName>
        <fullName evidence="9">Zn-dependent M28 family amino/carboxypeptidase</fullName>
    </submittedName>
</protein>
<evidence type="ECO:0000256" key="7">
    <source>
        <dbReference type="SAM" id="SignalP"/>
    </source>
</evidence>
<evidence type="ECO:0000313" key="9">
    <source>
        <dbReference type="EMBL" id="TCK83359.1"/>
    </source>
</evidence>
<feature type="signal peptide" evidence="7">
    <location>
        <begin position="1"/>
        <end position="17"/>
    </location>
</feature>
<dbReference type="PANTHER" id="PTHR12147">
    <property type="entry name" value="METALLOPEPTIDASE M28 FAMILY MEMBER"/>
    <property type="match status" value="1"/>
</dbReference>
<keyword evidence="5" id="KW-0378">Hydrolase</keyword>
<name>A0A4R1M1C5_9SPHI</name>
<evidence type="ECO:0000256" key="3">
    <source>
        <dbReference type="ARBA" id="ARBA00022723"/>
    </source>
</evidence>
<sequence length="546" mass="59777">MKRLPFILLIAATSLVACNSTENELDASDPAALNSISEESFVNTVKTLSSDEFEGRMPFTEGETKTINYIKEQFEGLGLEPGNGDSFFQEVPLVETNSSPMEELVLKGTNGEVRFKLLDEFVMGSRQVKESVTVNDSELVFAGFGIVAPEYSWNDYADLDVKGKTVVVMVNDPGYYDKSLFKGGTMTYYGRWTYKYEEAARQGASGIMIIHDTGAASYGWNVVRSGWSGPQMNLLTADDGASLAAFEGWLSADAAKRMFNLAGVDSNVIEAAKKPGFKAVDLGLKTSVSIKNKIKKDISNNVIGKLVGTKRPDEVIIYAGHWDHLGVGESLEGDSIYNGANDNATGIAAIIEIAKAFKHASVPPERTILFIGLTAEEQGLLGSEYYATNPIYPLSKTVANINIDAMTASGATKDITVIGYGQSELDAYVANVAKLQNRTVNPDPHPSSGSFFRSDHFNFAKVGVPALYAGGGVDFVDTSQEAQNKRDQFEGRYHTQRDEYDASYWQLDGIMNDIKLFYQIGYTLSMETNFPKWKEGSEFKEAGENR</sequence>
<dbReference type="Gene3D" id="3.40.630.10">
    <property type="entry name" value="Zn peptidases"/>
    <property type="match status" value="2"/>
</dbReference>
<organism evidence="9 10">
    <name type="scientific">Albibacterium bauzanense</name>
    <dbReference type="NCBI Taxonomy" id="653929"/>
    <lineage>
        <taxon>Bacteria</taxon>
        <taxon>Pseudomonadati</taxon>
        <taxon>Bacteroidota</taxon>
        <taxon>Sphingobacteriia</taxon>
        <taxon>Sphingobacteriales</taxon>
        <taxon>Sphingobacteriaceae</taxon>
        <taxon>Albibacterium</taxon>
    </lineage>
</organism>
<dbReference type="InterPro" id="IPR007484">
    <property type="entry name" value="Peptidase_M28"/>
</dbReference>
<evidence type="ECO:0000256" key="2">
    <source>
        <dbReference type="ARBA" id="ARBA00022670"/>
    </source>
</evidence>
<dbReference type="CDD" id="cd04821">
    <property type="entry name" value="PA_M28_1_2"/>
    <property type="match status" value="1"/>
</dbReference>
<dbReference type="SUPFAM" id="SSF52025">
    <property type="entry name" value="PA domain"/>
    <property type="match status" value="1"/>
</dbReference>
<comment type="caution">
    <text evidence="9">The sequence shown here is derived from an EMBL/GenBank/DDBJ whole genome shotgun (WGS) entry which is preliminary data.</text>
</comment>